<name>A0A9Q3GFY2_9BASI</name>
<dbReference type="EMBL" id="AVOT02001124">
    <property type="protein sequence ID" value="MBW0465776.1"/>
    <property type="molecule type" value="Genomic_DNA"/>
</dbReference>
<dbReference type="Proteomes" id="UP000765509">
    <property type="component" value="Unassembled WGS sequence"/>
</dbReference>
<sequence length="155" mass="18213">MTITYKEVKIHTYADGVSQWPLENVKSNRDFDPEVAANIPIHFMEIDRKKNLILFEWAPASVIPDTHQSESEEIETPILVTISSELQNELFNSVIKAYAKYKQCSICLQLLQKKYRSPELESQLEEPWFRDYKDNKFLLIDGLFYHREKDTSSSH</sequence>
<proteinExistence type="predicted"/>
<protein>
    <submittedName>
        <fullName evidence="1">Uncharacterized protein</fullName>
    </submittedName>
</protein>
<dbReference type="AlphaFoldDB" id="A0A9Q3GFY2"/>
<keyword evidence="2" id="KW-1185">Reference proteome</keyword>
<evidence type="ECO:0000313" key="1">
    <source>
        <dbReference type="EMBL" id="MBW0465776.1"/>
    </source>
</evidence>
<evidence type="ECO:0000313" key="2">
    <source>
        <dbReference type="Proteomes" id="UP000765509"/>
    </source>
</evidence>
<gene>
    <name evidence="1" type="ORF">O181_005491</name>
</gene>
<dbReference type="OrthoDB" id="420169at2759"/>
<organism evidence="1 2">
    <name type="scientific">Austropuccinia psidii MF-1</name>
    <dbReference type="NCBI Taxonomy" id="1389203"/>
    <lineage>
        <taxon>Eukaryota</taxon>
        <taxon>Fungi</taxon>
        <taxon>Dikarya</taxon>
        <taxon>Basidiomycota</taxon>
        <taxon>Pucciniomycotina</taxon>
        <taxon>Pucciniomycetes</taxon>
        <taxon>Pucciniales</taxon>
        <taxon>Sphaerophragmiaceae</taxon>
        <taxon>Austropuccinia</taxon>
    </lineage>
</organism>
<comment type="caution">
    <text evidence="1">The sequence shown here is derived from an EMBL/GenBank/DDBJ whole genome shotgun (WGS) entry which is preliminary data.</text>
</comment>
<reference evidence="1" key="1">
    <citation type="submission" date="2021-03" db="EMBL/GenBank/DDBJ databases">
        <title>Draft genome sequence of rust myrtle Austropuccinia psidii MF-1, a brazilian biotype.</title>
        <authorList>
            <person name="Quecine M.C."/>
            <person name="Pachon D.M.R."/>
            <person name="Bonatelli M.L."/>
            <person name="Correr F.H."/>
            <person name="Franceschini L.M."/>
            <person name="Leite T.F."/>
            <person name="Margarido G.R.A."/>
            <person name="Almeida C.A."/>
            <person name="Ferrarezi J.A."/>
            <person name="Labate C.A."/>
        </authorList>
    </citation>
    <scope>NUCLEOTIDE SEQUENCE</scope>
    <source>
        <strain evidence="1">MF-1</strain>
    </source>
</reference>
<accession>A0A9Q3GFY2</accession>